<dbReference type="Proteomes" id="UP000235388">
    <property type="component" value="Unassembled WGS sequence"/>
</dbReference>
<gene>
    <name evidence="4" type="ORF">PCANC_20122</name>
    <name evidence="5" type="ORF">PCANC_20684</name>
    <name evidence="6" type="ORF">PCASD_04122</name>
    <name evidence="3" type="ORF">PCASD_23418</name>
    <name evidence="2" type="ORF">PCASD_25155</name>
</gene>
<evidence type="ECO:0000313" key="7">
    <source>
        <dbReference type="Proteomes" id="UP000235388"/>
    </source>
</evidence>
<reference evidence="7 8" key="1">
    <citation type="submission" date="2017-11" db="EMBL/GenBank/DDBJ databases">
        <title>De novo assembly and phasing of dikaryotic genomes from two isolates of Puccinia coronata f. sp. avenae, the causal agent of oat crown rust.</title>
        <authorList>
            <person name="Miller M.E."/>
            <person name="Zhang Y."/>
            <person name="Omidvar V."/>
            <person name="Sperschneider J."/>
            <person name="Schwessinger B."/>
            <person name="Raley C."/>
            <person name="Palmer J.M."/>
            <person name="Garnica D."/>
            <person name="Upadhyaya N."/>
            <person name="Rathjen J."/>
            <person name="Taylor J.M."/>
            <person name="Park R.F."/>
            <person name="Dodds P.N."/>
            <person name="Hirsch C.D."/>
            <person name="Kianian S.F."/>
            <person name="Figueroa M."/>
        </authorList>
    </citation>
    <scope>NUCLEOTIDE SEQUENCE [LARGE SCALE GENOMIC DNA]</scope>
    <source>
        <strain evidence="5">12NC29</strain>
        <strain evidence="2">12SD80</strain>
    </source>
</reference>
<sequence>MSNPAGARQQPINNPGAKDGRGGQPVKLFKPADHSLEEPDNNEDDDELDRIPATTWDHVKQQAFALSQSPDNDKQLLPSQAPGHSNEQVHPPLYLTF</sequence>
<evidence type="ECO:0000313" key="6">
    <source>
        <dbReference type="EMBL" id="PLW47652.1"/>
    </source>
</evidence>
<evidence type="ECO:0000256" key="1">
    <source>
        <dbReference type="SAM" id="MobiDB-lite"/>
    </source>
</evidence>
<evidence type="ECO:0000313" key="2">
    <source>
        <dbReference type="EMBL" id="PLW09818.1"/>
    </source>
</evidence>
<evidence type="ECO:0000313" key="8">
    <source>
        <dbReference type="Proteomes" id="UP000235392"/>
    </source>
</evidence>
<dbReference type="EMBL" id="PGCI01000401">
    <property type="protein sequence ID" value="PLW27548.1"/>
    <property type="molecule type" value="Genomic_DNA"/>
</dbReference>
<dbReference type="EMBL" id="PGCJ01000360">
    <property type="protein sequence ID" value="PLW30990.1"/>
    <property type="molecule type" value="Genomic_DNA"/>
</dbReference>
<dbReference type="EMBL" id="PGCI01000029">
    <property type="protein sequence ID" value="PLW47652.1"/>
    <property type="molecule type" value="Genomic_DNA"/>
</dbReference>
<comment type="caution">
    <text evidence="5">The sequence shown here is derived from an EMBL/GenBank/DDBJ whole genome shotgun (WGS) entry which is preliminary data.</text>
</comment>
<keyword evidence="7" id="KW-1185">Reference proteome</keyword>
<evidence type="ECO:0000313" key="5">
    <source>
        <dbReference type="EMBL" id="PLW30990.1"/>
    </source>
</evidence>
<dbReference type="Proteomes" id="UP000235392">
    <property type="component" value="Unassembled WGS sequence"/>
</dbReference>
<proteinExistence type="predicted"/>
<evidence type="ECO:0000313" key="3">
    <source>
        <dbReference type="EMBL" id="PLW27548.1"/>
    </source>
</evidence>
<dbReference type="STRING" id="200324.A0A2N5TZR1"/>
<accession>A0A2N5TZR1</accession>
<dbReference type="AlphaFoldDB" id="A0A2N5TZR1"/>
<name>A0A2N5TZR1_9BASI</name>
<organism evidence="5 7">
    <name type="scientific">Puccinia coronata f. sp. avenae</name>
    <dbReference type="NCBI Taxonomy" id="200324"/>
    <lineage>
        <taxon>Eukaryota</taxon>
        <taxon>Fungi</taxon>
        <taxon>Dikarya</taxon>
        <taxon>Basidiomycota</taxon>
        <taxon>Pucciniomycotina</taxon>
        <taxon>Pucciniomycetes</taxon>
        <taxon>Pucciniales</taxon>
        <taxon>Pucciniaceae</taxon>
        <taxon>Puccinia</taxon>
    </lineage>
</organism>
<feature type="region of interest" description="Disordered" evidence="1">
    <location>
        <begin position="1"/>
        <end position="97"/>
    </location>
</feature>
<dbReference type="EMBL" id="PGCJ01000397">
    <property type="protein sequence ID" value="PLW29829.1"/>
    <property type="molecule type" value="Genomic_DNA"/>
</dbReference>
<evidence type="ECO:0000313" key="4">
    <source>
        <dbReference type="EMBL" id="PLW29829.1"/>
    </source>
</evidence>
<protein>
    <submittedName>
        <fullName evidence="5">Uncharacterized protein</fullName>
    </submittedName>
</protein>
<dbReference type="EMBL" id="PGCI01000990">
    <property type="protein sequence ID" value="PLW09818.1"/>
    <property type="molecule type" value="Genomic_DNA"/>
</dbReference>
<feature type="compositionally biased region" description="Acidic residues" evidence="1">
    <location>
        <begin position="38"/>
        <end position="48"/>
    </location>
</feature>